<dbReference type="PANTHER" id="PTHR30055">
    <property type="entry name" value="HTH-TYPE TRANSCRIPTIONAL REGULATOR RUTR"/>
    <property type="match status" value="1"/>
</dbReference>
<sequence>MKTNGEPERQGYHHGDLRRALLEAAEVELAEKGPEGFTLRGCAKRAGVSHAAPAHHFGDVAGLLSALAAEGFERFLKTTSARMNAADPGDARARLVAMGLGYIEFARANPALFSLMFSSRKADFQEDRLQRAATASFEQLVAGVGAVAGVAPLTTREGRRQLAATWAIVHGLAHLLLSQRMKFLQDQSSEELEEDLAAIVSRVLG</sequence>
<organism evidence="6 7">
    <name type="scientific">Neoaquamicrobium sediminum</name>
    <dbReference type="NCBI Taxonomy" id="1849104"/>
    <lineage>
        <taxon>Bacteria</taxon>
        <taxon>Pseudomonadati</taxon>
        <taxon>Pseudomonadota</taxon>
        <taxon>Alphaproteobacteria</taxon>
        <taxon>Hyphomicrobiales</taxon>
        <taxon>Phyllobacteriaceae</taxon>
        <taxon>Neoaquamicrobium</taxon>
    </lineage>
</organism>
<dbReference type="RefSeq" id="WP_368804874.1">
    <property type="nucleotide sequence ID" value="NZ_JAZHFV010000009.1"/>
</dbReference>
<evidence type="ECO:0000313" key="6">
    <source>
        <dbReference type="EMBL" id="MEX4010141.1"/>
    </source>
</evidence>
<name>A0ABV3WZP0_9HYPH</name>
<dbReference type="InterPro" id="IPR001647">
    <property type="entry name" value="HTH_TetR"/>
</dbReference>
<dbReference type="Gene3D" id="1.10.357.10">
    <property type="entry name" value="Tetracycline Repressor, domain 2"/>
    <property type="match status" value="1"/>
</dbReference>
<evidence type="ECO:0000256" key="1">
    <source>
        <dbReference type="ARBA" id="ARBA00023015"/>
    </source>
</evidence>
<dbReference type="InterPro" id="IPR025996">
    <property type="entry name" value="MT1864/Rv1816-like_C"/>
</dbReference>
<dbReference type="SUPFAM" id="SSF46689">
    <property type="entry name" value="Homeodomain-like"/>
    <property type="match status" value="1"/>
</dbReference>
<evidence type="ECO:0000313" key="7">
    <source>
        <dbReference type="Proteomes" id="UP001559025"/>
    </source>
</evidence>
<dbReference type="Proteomes" id="UP001559025">
    <property type="component" value="Unassembled WGS sequence"/>
</dbReference>
<keyword evidence="7" id="KW-1185">Reference proteome</keyword>
<proteinExistence type="predicted"/>
<protein>
    <submittedName>
        <fullName evidence="6">TetR/AcrR family transcriptional regulator</fullName>
    </submittedName>
</protein>
<comment type="caution">
    <text evidence="6">The sequence shown here is derived from an EMBL/GenBank/DDBJ whole genome shotgun (WGS) entry which is preliminary data.</text>
</comment>
<dbReference type="SUPFAM" id="SSF48498">
    <property type="entry name" value="Tetracyclin repressor-like, C-terminal domain"/>
    <property type="match status" value="1"/>
</dbReference>
<evidence type="ECO:0000259" key="5">
    <source>
        <dbReference type="PROSITE" id="PS50977"/>
    </source>
</evidence>
<feature type="DNA-binding region" description="H-T-H motif" evidence="4">
    <location>
        <begin position="38"/>
        <end position="57"/>
    </location>
</feature>
<accession>A0ABV3WZP0</accession>
<dbReference type="EMBL" id="JAZHFV010000009">
    <property type="protein sequence ID" value="MEX4010141.1"/>
    <property type="molecule type" value="Genomic_DNA"/>
</dbReference>
<feature type="domain" description="HTH tetR-type" evidence="5">
    <location>
        <begin position="15"/>
        <end position="75"/>
    </location>
</feature>
<reference evidence="6 7" key="1">
    <citation type="submission" date="2024-01" db="EMBL/GenBank/DDBJ databases">
        <title>New evidence supports the origin of RcGTA from prophage.</title>
        <authorList>
            <person name="Xu Y."/>
            <person name="Liu B."/>
            <person name="Chen F."/>
        </authorList>
    </citation>
    <scope>NUCLEOTIDE SEQUENCE [LARGE SCALE GENOMIC DNA]</scope>
    <source>
        <strain evidence="6 7">CBW1107-2</strain>
    </source>
</reference>
<evidence type="ECO:0000256" key="4">
    <source>
        <dbReference type="PROSITE-ProRule" id="PRU00335"/>
    </source>
</evidence>
<evidence type="ECO:0000256" key="2">
    <source>
        <dbReference type="ARBA" id="ARBA00023125"/>
    </source>
</evidence>
<dbReference type="Pfam" id="PF00440">
    <property type="entry name" value="TetR_N"/>
    <property type="match status" value="1"/>
</dbReference>
<keyword evidence="2 4" id="KW-0238">DNA-binding</keyword>
<keyword evidence="3" id="KW-0804">Transcription</keyword>
<dbReference type="Pfam" id="PF13305">
    <property type="entry name" value="TetR_C_33"/>
    <property type="match status" value="1"/>
</dbReference>
<dbReference type="PROSITE" id="PS50977">
    <property type="entry name" value="HTH_TETR_2"/>
    <property type="match status" value="1"/>
</dbReference>
<dbReference type="InterPro" id="IPR036271">
    <property type="entry name" value="Tet_transcr_reg_TetR-rel_C_sf"/>
</dbReference>
<dbReference type="InterPro" id="IPR009057">
    <property type="entry name" value="Homeodomain-like_sf"/>
</dbReference>
<dbReference type="InterPro" id="IPR050109">
    <property type="entry name" value="HTH-type_TetR-like_transc_reg"/>
</dbReference>
<keyword evidence="1" id="KW-0805">Transcription regulation</keyword>
<evidence type="ECO:0000256" key="3">
    <source>
        <dbReference type="ARBA" id="ARBA00023163"/>
    </source>
</evidence>
<dbReference type="PANTHER" id="PTHR30055:SF220">
    <property type="entry name" value="TETR-FAMILY REGULATORY PROTEIN"/>
    <property type="match status" value="1"/>
</dbReference>
<gene>
    <name evidence="6" type="ORF">V1479_22735</name>
</gene>